<evidence type="ECO:0000256" key="2">
    <source>
        <dbReference type="ARBA" id="ARBA00022475"/>
    </source>
</evidence>
<evidence type="ECO:0000256" key="8">
    <source>
        <dbReference type="ARBA" id="ARBA00023224"/>
    </source>
</evidence>
<evidence type="ECO:0000259" key="10">
    <source>
        <dbReference type="PROSITE" id="PS50262"/>
    </source>
</evidence>
<dbReference type="PANTHER" id="PTHR24231:SF15">
    <property type="entry name" value="2-OXOGLUTARATE RECEPTOR 1"/>
    <property type="match status" value="1"/>
</dbReference>
<dbReference type="Pfam" id="PF00001">
    <property type="entry name" value="7tm_1"/>
    <property type="match status" value="1"/>
</dbReference>
<gene>
    <name evidence="11" type="ORF">MMEN_LOCUS13498</name>
</gene>
<feature type="transmembrane region" description="Helical" evidence="9">
    <location>
        <begin position="141"/>
        <end position="162"/>
    </location>
</feature>
<evidence type="ECO:0000256" key="9">
    <source>
        <dbReference type="SAM" id="Phobius"/>
    </source>
</evidence>
<keyword evidence="6 9" id="KW-0472">Membrane</keyword>
<evidence type="ECO:0000256" key="6">
    <source>
        <dbReference type="ARBA" id="ARBA00023136"/>
    </source>
</evidence>
<sequence>MEGFEMACNNSSHAGGIDRLMKLYYLPACYSLIFMVGLLGNTTSVAIYLTKLRPWKSSSILMVNLALADLLYVLTMPFLVSYYVHGDSWELGDFMCRLVRFGFHFHLYGGILFLTCHAVFRCAVVVRPLGSAQVQRRSRGVAACSAVWALAAAGLAPMWNVISLRTGDNRTRCLDFASTEPVSGVRLYSWLLAGLGFLLPLVVVFACYICMAKQLAKGPESTSSSRRRARRAIVLVLAVFVVCFLPYHVLRVLWIETQIRETTPCTRQIVHTAYIVSRPLAGLNTLFNLVLYTFSGRKFQRALRGSFHWERWLDKARSLLQRPATSRAGSSHFYLPSRITFLPDQQWPWNIL</sequence>
<dbReference type="SUPFAM" id="SSF81321">
    <property type="entry name" value="Family A G protein-coupled receptor-like"/>
    <property type="match status" value="1"/>
</dbReference>
<dbReference type="InterPro" id="IPR000276">
    <property type="entry name" value="GPCR_Rhodpsn"/>
</dbReference>
<evidence type="ECO:0000256" key="7">
    <source>
        <dbReference type="ARBA" id="ARBA00023170"/>
    </source>
</evidence>
<dbReference type="InterPro" id="IPR017452">
    <property type="entry name" value="GPCR_Rhodpsn_7TM"/>
</dbReference>
<protein>
    <submittedName>
        <fullName evidence="11">(Atlantic silverside) hypothetical protein</fullName>
    </submittedName>
</protein>
<name>A0A8S4BEW3_9TELE</name>
<reference evidence="11" key="1">
    <citation type="submission" date="2021-05" db="EMBL/GenBank/DDBJ databases">
        <authorList>
            <person name="Tigano A."/>
        </authorList>
    </citation>
    <scope>NUCLEOTIDE SEQUENCE</scope>
</reference>
<comment type="subcellular location">
    <subcellularLocation>
        <location evidence="1">Cell membrane</location>
        <topology evidence="1">Multi-pass membrane protein</topology>
    </subcellularLocation>
</comment>
<evidence type="ECO:0000313" key="12">
    <source>
        <dbReference type="Proteomes" id="UP000677803"/>
    </source>
</evidence>
<evidence type="ECO:0000256" key="1">
    <source>
        <dbReference type="ARBA" id="ARBA00004651"/>
    </source>
</evidence>
<keyword evidence="8" id="KW-0807">Transducer</keyword>
<feature type="transmembrane region" description="Helical" evidence="9">
    <location>
        <begin position="105"/>
        <end position="129"/>
    </location>
</feature>
<dbReference type="OrthoDB" id="5967390at2759"/>
<comment type="caution">
    <text evidence="11">The sequence shown here is derived from an EMBL/GenBank/DDBJ whole genome shotgun (WGS) entry which is preliminary data.</text>
</comment>
<dbReference type="Gene3D" id="1.20.1070.10">
    <property type="entry name" value="Rhodopsin 7-helix transmembrane proteins"/>
    <property type="match status" value="1"/>
</dbReference>
<keyword evidence="3 9" id="KW-0812">Transmembrane</keyword>
<feature type="transmembrane region" description="Helical" evidence="9">
    <location>
        <begin position="61"/>
        <end position="85"/>
    </location>
</feature>
<accession>A0A8S4BEW3</accession>
<evidence type="ECO:0000256" key="5">
    <source>
        <dbReference type="ARBA" id="ARBA00023040"/>
    </source>
</evidence>
<keyword evidence="7" id="KW-0675">Receptor</keyword>
<keyword evidence="4 9" id="KW-1133">Transmembrane helix</keyword>
<keyword evidence="5" id="KW-0297">G-protein coupled receptor</keyword>
<keyword evidence="12" id="KW-1185">Reference proteome</keyword>
<dbReference type="AlphaFoldDB" id="A0A8S4BEW3"/>
<feature type="transmembrane region" description="Helical" evidence="9">
    <location>
        <begin position="187"/>
        <end position="211"/>
    </location>
</feature>
<dbReference type="PRINTS" id="PR00237">
    <property type="entry name" value="GPCRRHODOPSN"/>
</dbReference>
<dbReference type="GO" id="GO:0004930">
    <property type="term" value="F:G protein-coupled receptor activity"/>
    <property type="evidence" value="ECO:0007669"/>
    <property type="project" value="UniProtKB-KW"/>
</dbReference>
<evidence type="ECO:0000256" key="3">
    <source>
        <dbReference type="ARBA" id="ARBA00022692"/>
    </source>
</evidence>
<feature type="transmembrane region" description="Helical" evidence="9">
    <location>
        <begin position="232"/>
        <end position="254"/>
    </location>
</feature>
<dbReference type="PRINTS" id="PR01157">
    <property type="entry name" value="P2YPURNOCPTR"/>
</dbReference>
<dbReference type="GO" id="GO:0005886">
    <property type="term" value="C:plasma membrane"/>
    <property type="evidence" value="ECO:0007669"/>
    <property type="project" value="UniProtKB-SubCell"/>
</dbReference>
<dbReference type="EMBL" id="CAJRST010015557">
    <property type="protein sequence ID" value="CAG5933571.1"/>
    <property type="molecule type" value="Genomic_DNA"/>
</dbReference>
<proteinExistence type="predicted"/>
<dbReference type="PANTHER" id="PTHR24231">
    <property type="entry name" value="PURINOCEPTOR-RELATED G-PROTEIN COUPLED RECEPTOR"/>
    <property type="match status" value="1"/>
</dbReference>
<feature type="transmembrane region" description="Helical" evidence="9">
    <location>
        <begin position="274"/>
        <end position="294"/>
    </location>
</feature>
<keyword evidence="2" id="KW-1003">Cell membrane</keyword>
<organism evidence="11 12">
    <name type="scientific">Menidia menidia</name>
    <name type="common">Atlantic silverside</name>
    <dbReference type="NCBI Taxonomy" id="238744"/>
    <lineage>
        <taxon>Eukaryota</taxon>
        <taxon>Metazoa</taxon>
        <taxon>Chordata</taxon>
        <taxon>Craniata</taxon>
        <taxon>Vertebrata</taxon>
        <taxon>Euteleostomi</taxon>
        <taxon>Actinopterygii</taxon>
        <taxon>Neopterygii</taxon>
        <taxon>Teleostei</taxon>
        <taxon>Neoteleostei</taxon>
        <taxon>Acanthomorphata</taxon>
        <taxon>Ovalentaria</taxon>
        <taxon>Atherinomorphae</taxon>
        <taxon>Atheriniformes</taxon>
        <taxon>Atherinopsidae</taxon>
        <taxon>Menidiinae</taxon>
        <taxon>Menidia</taxon>
    </lineage>
</organism>
<evidence type="ECO:0000313" key="11">
    <source>
        <dbReference type="EMBL" id="CAG5933571.1"/>
    </source>
</evidence>
<dbReference type="PROSITE" id="PS50262">
    <property type="entry name" value="G_PROTEIN_RECEP_F1_2"/>
    <property type="match status" value="1"/>
</dbReference>
<dbReference type="Proteomes" id="UP000677803">
    <property type="component" value="Unassembled WGS sequence"/>
</dbReference>
<feature type="transmembrane region" description="Helical" evidence="9">
    <location>
        <begin position="24"/>
        <end position="49"/>
    </location>
</feature>
<feature type="domain" description="G-protein coupled receptors family 1 profile" evidence="10">
    <location>
        <begin position="40"/>
        <end position="292"/>
    </location>
</feature>
<evidence type="ECO:0000256" key="4">
    <source>
        <dbReference type="ARBA" id="ARBA00022989"/>
    </source>
</evidence>